<protein>
    <submittedName>
        <fullName evidence="2">Uncharacterized protein</fullName>
    </submittedName>
</protein>
<keyword evidence="3" id="KW-1185">Reference proteome</keyword>
<reference evidence="2 3" key="1">
    <citation type="submission" date="2023-02" db="EMBL/GenBank/DDBJ databases">
        <title>LHISI_Scaffold_Assembly.</title>
        <authorList>
            <person name="Stuart O.P."/>
            <person name="Cleave R."/>
            <person name="Magrath M.J.L."/>
            <person name="Mikheyev A.S."/>
        </authorList>
    </citation>
    <scope>NUCLEOTIDE SEQUENCE [LARGE SCALE GENOMIC DNA]</scope>
    <source>
        <strain evidence="2">Daus_M_001</strain>
        <tissue evidence="2">Leg muscle</tissue>
    </source>
</reference>
<dbReference type="Proteomes" id="UP001159363">
    <property type="component" value="Chromosome 3"/>
</dbReference>
<feature type="compositionally biased region" description="Polar residues" evidence="1">
    <location>
        <begin position="54"/>
        <end position="78"/>
    </location>
</feature>
<sequence>MSTSSKVVRSNVYKFKSGSKNTTNLGKYTDDDNADLQPIDADSPEMLADEASQRADTYTESSAENRNGQSETQTQATKSLEKIPKVVECKTQKRFSKVRFPKASYIVKLSEEMKQSVAEPNELMSMLTAVQEDHSFLRIHCVPRPRLSSSATIAAVAGRCSQSCRRNPTLKLQASQAAGDLLPVAGDTSPGQKVAGDMDRPSERAITVNSDKSSTHGQLSPSS</sequence>
<evidence type="ECO:0000313" key="3">
    <source>
        <dbReference type="Proteomes" id="UP001159363"/>
    </source>
</evidence>
<dbReference type="EMBL" id="JARBHB010000003">
    <property type="protein sequence ID" value="KAJ8890824.1"/>
    <property type="molecule type" value="Genomic_DNA"/>
</dbReference>
<proteinExistence type="predicted"/>
<evidence type="ECO:0000256" key="1">
    <source>
        <dbReference type="SAM" id="MobiDB-lite"/>
    </source>
</evidence>
<feature type="region of interest" description="Disordered" evidence="1">
    <location>
        <begin position="181"/>
        <end position="223"/>
    </location>
</feature>
<comment type="caution">
    <text evidence="2">The sequence shown here is derived from an EMBL/GenBank/DDBJ whole genome shotgun (WGS) entry which is preliminary data.</text>
</comment>
<evidence type="ECO:0000313" key="2">
    <source>
        <dbReference type="EMBL" id="KAJ8890824.1"/>
    </source>
</evidence>
<feature type="region of interest" description="Disordered" evidence="1">
    <location>
        <begin position="1"/>
        <end position="78"/>
    </location>
</feature>
<gene>
    <name evidence="2" type="ORF">PR048_010333</name>
</gene>
<feature type="compositionally biased region" description="Polar residues" evidence="1">
    <location>
        <begin position="207"/>
        <end position="223"/>
    </location>
</feature>
<name>A0ABQ9I2G6_9NEOP</name>
<accession>A0ABQ9I2G6</accession>
<organism evidence="2 3">
    <name type="scientific">Dryococelus australis</name>
    <dbReference type="NCBI Taxonomy" id="614101"/>
    <lineage>
        <taxon>Eukaryota</taxon>
        <taxon>Metazoa</taxon>
        <taxon>Ecdysozoa</taxon>
        <taxon>Arthropoda</taxon>
        <taxon>Hexapoda</taxon>
        <taxon>Insecta</taxon>
        <taxon>Pterygota</taxon>
        <taxon>Neoptera</taxon>
        <taxon>Polyneoptera</taxon>
        <taxon>Phasmatodea</taxon>
        <taxon>Verophasmatodea</taxon>
        <taxon>Anareolatae</taxon>
        <taxon>Phasmatidae</taxon>
        <taxon>Eurycanthinae</taxon>
        <taxon>Dryococelus</taxon>
    </lineage>
</organism>